<evidence type="ECO:0000256" key="6">
    <source>
        <dbReference type="SAM" id="MobiDB-lite"/>
    </source>
</evidence>
<feature type="compositionally biased region" description="Basic and acidic residues" evidence="6">
    <location>
        <begin position="327"/>
        <end position="350"/>
    </location>
</feature>
<evidence type="ECO:0000313" key="7">
    <source>
        <dbReference type="EMBL" id="KAK7105023.1"/>
    </source>
</evidence>
<feature type="compositionally biased region" description="Basic and acidic residues" evidence="6">
    <location>
        <begin position="309"/>
        <end position="318"/>
    </location>
</feature>
<evidence type="ECO:0000256" key="3">
    <source>
        <dbReference type="ARBA" id="ARBA00016840"/>
    </source>
</evidence>
<gene>
    <name evidence="7" type="ORF">V1264_019647</name>
</gene>
<dbReference type="PANTHER" id="PTHR46321">
    <property type="entry name" value="KIF1-BINDING PROTEIN"/>
    <property type="match status" value="1"/>
</dbReference>
<organism evidence="7 8">
    <name type="scientific">Littorina saxatilis</name>
    <dbReference type="NCBI Taxonomy" id="31220"/>
    <lineage>
        <taxon>Eukaryota</taxon>
        <taxon>Metazoa</taxon>
        <taxon>Spiralia</taxon>
        <taxon>Lophotrochozoa</taxon>
        <taxon>Mollusca</taxon>
        <taxon>Gastropoda</taxon>
        <taxon>Caenogastropoda</taxon>
        <taxon>Littorinimorpha</taxon>
        <taxon>Littorinoidea</taxon>
        <taxon>Littorinidae</taxon>
        <taxon>Littorina</taxon>
    </lineage>
</organism>
<dbReference type="EMBL" id="JBAMIC010000008">
    <property type="protein sequence ID" value="KAK7105023.1"/>
    <property type="molecule type" value="Genomic_DNA"/>
</dbReference>
<evidence type="ECO:0000313" key="8">
    <source>
        <dbReference type="Proteomes" id="UP001374579"/>
    </source>
</evidence>
<feature type="region of interest" description="Disordered" evidence="6">
    <location>
        <begin position="307"/>
        <end position="356"/>
    </location>
</feature>
<sequence>MADLHTFLENEGYEQFKKANYLSREAAKEDPEDEPYKSFYEARDILSGLRTKISDFLENDPNKKDLVLALATLDLYLGCNYTDTDENSTGEEHLSRVLKSLEDMNMEDGAVCIYLHALNHLGVLWSARGRHDKAKEYLDQAEHIFHEYKKNVGDAPKRADEFFLQPDEDESELLRTRASKFEATYTHTLYYKAQVLAKLGDSEASAQYCHTTLRRQLDSNQYDATDWALNAATLSQVYITQEKFPLARHCLACATIILKEMRPDGEASEEAKEAWGYKEADIRRCWIKYGLQLLEVSKDRMLDGVSTFDQDHGLEGNKDANAATADHNYDKASDKGDEKEKGGSGDEKSYEPFNLEATAHEEKVTDKLVTTFDEARTVFLFIQDNITEAKKTYHLDGNCTDFIELTQDHTKAFKLLAFFELDMERQCRMHKRRIDMLLALINEVSLQHYLLVCRQLIYEVAETYSSILDLKLSMLELEMAPPTPHAVKKINTLAHQSIKQYEAYLDTLKGGKPELPETFPDGNTRPALVALFCCGRLWGKILTPDVSERLACMKKSMDCYKFVVDYCKRHPEAKIEMEKELSLCEELSTLLPLKMQKVAAGDLNI</sequence>
<reference evidence="7 8" key="1">
    <citation type="submission" date="2024-02" db="EMBL/GenBank/DDBJ databases">
        <title>Chromosome-scale genome assembly of the rough periwinkle Littorina saxatilis.</title>
        <authorList>
            <person name="De Jode A."/>
            <person name="Faria R."/>
            <person name="Formenti G."/>
            <person name="Sims Y."/>
            <person name="Smith T.P."/>
            <person name="Tracey A."/>
            <person name="Wood J.M.D."/>
            <person name="Zagrodzka Z.B."/>
            <person name="Johannesson K."/>
            <person name="Butlin R.K."/>
            <person name="Leder E.H."/>
        </authorList>
    </citation>
    <scope>NUCLEOTIDE SEQUENCE [LARGE SCALE GENOMIC DNA]</scope>
    <source>
        <strain evidence="7">Snail1</strain>
        <tissue evidence="7">Muscle</tissue>
    </source>
</reference>
<dbReference type="Proteomes" id="UP001374579">
    <property type="component" value="Unassembled WGS sequence"/>
</dbReference>
<dbReference type="GO" id="GO:0000226">
    <property type="term" value="P:microtubule cytoskeleton organization"/>
    <property type="evidence" value="ECO:0007669"/>
    <property type="project" value="TreeGrafter"/>
</dbReference>
<keyword evidence="5" id="KW-0206">Cytoskeleton</keyword>
<comment type="subcellular location">
    <subcellularLocation>
        <location evidence="1">Cytoplasm</location>
        <location evidence="1">Cytoskeleton</location>
    </subcellularLocation>
</comment>
<dbReference type="SUPFAM" id="SSF48452">
    <property type="entry name" value="TPR-like"/>
    <property type="match status" value="1"/>
</dbReference>
<comment type="caution">
    <text evidence="7">The sequence shown here is derived from an EMBL/GenBank/DDBJ whole genome shotgun (WGS) entry which is preliminary data.</text>
</comment>
<accession>A0AAN9BF76</accession>
<dbReference type="Pfam" id="PF12309">
    <property type="entry name" value="KBP_C"/>
    <property type="match status" value="1"/>
</dbReference>
<keyword evidence="4" id="KW-0963">Cytoplasm</keyword>
<dbReference type="GO" id="GO:1990535">
    <property type="term" value="P:neuron projection maintenance"/>
    <property type="evidence" value="ECO:0007669"/>
    <property type="project" value="TreeGrafter"/>
</dbReference>
<dbReference type="Gene3D" id="1.25.40.10">
    <property type="entry name" value="Tetratricopeptide repeat domain"/>
    <property type="match status" value="1"/>
</dbReference>
<comment type="similarity">
    <text evidence="2">Belongs to the KIF-binding protein family.</text>
</comment>
<dbReference type="GO" id="GO:0021952">
    <property type="term" value="P:central nervous system projection neuron axonogenesis"/>
    <property type="evidence" value="ECO:0007669"/>
    <property type="project" value="TreeGrafter"/>
</dbReference>
<name>A0AAN9BF76_9CAEN</name>
<evidence type="ECO:0000256" key="5">
    <source>
        <dbReference type="ARBA" id="ARBA00023212"/>
    </source>
</evidence>
<evidence type="ECO:0000256" key="1">
    <source>
        <dbReference type="ARBA" id="ARBA00004245"/>
    </source>
</evidence>
<keyword evidence="8" id="KW-1185">Reference proteome</keyword>
<dbReference type="PANTHER" id="PTHR46321:SF1">
    <property type="entry name" value="KIF-BINDING PROTEIN"/>
    <property type="match status" value="1"/>
</dbReference>
<protein>
    <recommendedName>
        <fullName evidence="3">KIF-binding protein</fullName>
    </recommendedName>
</protein>
<evidence type="ECO:0000256" key="4">
    <source>
        <dbReference type="ARBA" id="ARBA00022490"/>
    </source>
</evidence>
<evidence type="ECO:0000256" key="2">
    <source>
        <dbReference type="ARBA" id="ARBA00010305"/>
    </source>
</evidence>
<dbReference type="AlphaFoldDB" id="A0AAN9BF76"/>
<dbReference type="InterPro" id="IPR022083">
    <property type="entry name" value="KBP"/>
</dbReference>
<proteinExistence type="inferred from homology"/>
<dbReference type="GO" id="GO:0005856">
    <property type="term" value="C:cytoskeleton"/>
    <property type="evidence" value="ECO:0007669"/>
    <property type="project" value="UniProtKB-SubCell"/>
</dbReference>
<dbReference type="InterPro" id="IPR011990">
    <property type="entry name" value="TPR-like_helical_dom_sf"/>
</dbReference>